<name>A0A410WB01_9CORY</name>
<dbReference type="EMBL" id="CP035299">
    <property type="protein sequence ID" value="QAU53106.1"/>
    <property type="molecule type" value="Genomic_DNA"/>
</dbReference>
<evidence type="ECO:0000313" key="2">
    <source>
        <dbReference type="Proteomes" id="UP000288929"/>
    </source>
</evidence>
<dbReference type="OrthoDB" id="4415963at2"/>
<proteinExistence type="predicted"/>
<dbReference type="AlphaFoldDB" id="A0A410WB01"/>
<keyword evidence="2" id="KW-1185">Reference proteome</keyword>
<reference evidence="1 2" key="1">
    <citation type="submission" date="2019-01" db="EMBL/GenBank/DDBJ databases">
        <authorList>
            <person name="Ruckert C."/>
            <person name="Busche T."/>
            <person name="Kalinowski J."/>
        </authorList>
    </citation>
    <scope>NUCLEOTIDE SEQUENCE [LARGE SCALE GENOMIC DNA]</scope>
    <source>
        <strain evidence="1 2">136/3</strain>
    </source>
</reference>
<dbReference type="Proteomes" id="UP000288929">
    <property type="component" value="Chromosome"/>
</dbReference>
<dbReference type="RefSeq" id="WP_128890461.1">
    <property type="nucleotide sequence ID" value="NZ_BMCX01000002.1"/>
</dbReference>
<gene>
    <name evidence="1" type="ORF">CPELA_09255</name>
</gene>
<organism evidence="1 2">
    <name type="scientific">Corynebacterium pelargi</name>
    <dbReference type="NCBI Taxonomy" id="1471400"/>
    <lineage>
        <taxon>Bacteria</taxon>
        <taxon>Bacillati</taxon>
        <taxon>Actinomycetota</taxon>
        <taxon>Actinomycetes</taxon>
        <taxon>Mycobacteriales</taxon>
        <taxon>Corynebacteriaceae</taxon>
        <taxon>Corynebacterium</taxon>
    </lineage>
</organism>
<dbReference type="KEGG" id="cpeg:CPELA_09255"/>
<sequence precursor="true">MQVDKPTPRKPWLWAIVLVVSIAALMALPNVLSNALPPVHETVEKEELKLGDPSDGEWNIPVSGVVCQEVPLKLIKTYDCGGDEVATSVIETTDNPDLALQRLTRAVANSDLPTETPHQTGNVRVITLDSEQAKNIGKYGLSEGQQITGASLTRKDQTIVAIVTGSPQMGHQIVQTLEKASAQ</sequence>
<evidence type="ECO:0000313" key="1">
    <source>
        <dbReference type="EMBL" id="QAU53106.1"/>
    </source>
</evidence>
<accession>A0A410WB01</accession>
<protein>
    <submittedName>
        <fullName evidence="1">Uncharacterized protein</fullName>
    </submittedName>
</protein>